<evidence type="ECO:0000313" key="1">
    <source>
        <dbReference type="EMBL" id="NVD46047.1"/>
    </source>
</evidence>
<dbReference type="RefSeq" id="WP_176268276.1">
    <property type="nucleotide sequence ID" value="NZ_JABWGV010000008.1"/>
</dbReference>
<proteinExistence type="predicted"/>
<evidence type="ECO:0000313" key="2">
    <source>
        <dbReference type="Proteomes" id="UP000561438"/>
    </source>
</evidence>
<reference evidence="1 2" key="1">
    <citation type="submission" date="2020-06" db="EMBL/GenBank/DDBJ databases">
        <title>Altererythrobacter sp. HHU K3-1.</title>
        <authorList>
            <person name="Zhang D."/>
            <person name="Xue H."/>
        </authorList>
    </citation>
    <scope>NUCLEOTIDE SEQUENCE [LARGE SCALE GENOMIC DNA]</scope>
    <source>
        <strain evidence="1 2">HHU K3-1</strain>
    </source>
</reference>
<name>A0A850H6D9_9SPHN</name>
<sequence length="154" mass="17171">MNDDLRKQLSTIPTGDGLIFPCLATFEDASEQDRVFLAHSEEWIKRWGVWPEDDKGKQSVDVRAIASIRESPTRLPAKFAAEIYKAGESGMGYCLFKVMFADGSEQAYSSGNAVDFIDYPMGQSPSTVIGVVPHAGRTDTTRRHAPDYTWCLFK</sequence>
<comment type="caution">
    <text evidence="1">The sequence shown here is derived from an EMBL/GenBank/DDBJ whole genome shotgun (WGS) entry which is preliminary data.</text>
</comment>
<dbReference type="EMBL" id="JABWGV010000008">
    <property type="protein sequence ID" value="NVD46047.1"/>
    <property type="molecule type" value="Genomic_DNA"/>
</dbReference>
<keyword evidence="2" id="KW-1185">Reference proteome</keyword>
<organism evidence="1 2">
    <name type="scientific">Qipengyuania atrilutea</name>
    <dbReference type="NCBI Taxonomy" id="2744473"/>
    <lineage>
        <taxon>Bacteria</taxon>
        <taxon>Pseudomonadati</taxon>
        <taxon>Pseudomonadota</taxon>
        <taxon>Alphaproteobacteria</taxon>
        <taxon>Sphingomonadales</taxon>
        <taxon>Erythrobacteraceae</taxon>
        <taxon>Qipengyuania</taxon>
    </lineage>
</organism>
<accession>A0A850H6D9</accession>
<dbReference type="AlphaFoldDB" id="A0A850H6D9"/>
<dbReference type="Proteomes" id="UP000561438">
    <property type="component" value="Unassembled WGS sequence"/>
</dbReference>
<protein>
    <submittedName>
        <fullName evidence="1">Uncharacterized protein</fullName>
    </submittedName>
</protein>
<gene>
    <name evidence="1" type="ORF">HUV48_13620</name>
</gene>